<organism evidence="7 8">
    <name type="scientific">Puccinia striiformis f. sp. tritici PST-78</name>
    <dbReference type="NCBI Taxonomy" id="1165861"/>
    <lineage>
        <taxon>Eukaryota</taxon>
        <taxon>Fungi</taxon>
        <taxon>Dikarya</taxon>
        <taxon>Basidiomycota</taxon>
        <taxon>Pucciniomycotina</taxon>
        <taxon>Pucciniomycetes</taxon>
        <taxon>Pucciniales</taxon>
        <taxon>Pucciniaceae</taxon>
        <taxon>Puccinia</taxon>
    </lineage>
</organism>
<evidence type="ECO:0000256" key="3">
    <source>
        <dbReference type="ARBA" id="ARBA00022833"/>
    </source>
</evidence>
<dbReference type="Proteomes" id="UP000054564">
    <property type="component" value="Unassembled WGS sequence"/>
</dbReference>
<dbReference type="OrthoDB" id="2514611at2759"/>
<evidence type="ECO:0000256" key="1">
    <source>
        <dbReference type="ARBA" id="ARBA00022723"/>
    </source>
</evidence>
<dbReference type="InterPro" id="IPR053031">
    <property type="entry name" value="Cuticle_assoc_protein"/>
</dbReference>
<dbReference type="GO" id="GO:0005634">
    <property type="term" value="C:nucleus"/>
    <property type="evidence" value="ECO:0007669"/>
    <property type="project" value="TreeGrafter"/>
</dbReference>
<keyword evidence="3" id="KW-0862">Zinc</keyword>
<accession>A0A0L0VLX9</accession>
<keyword evidence="8" id="KW-1185">Reference proteome</keyword>
<evidence type="ECO:0000313" key="8">
    <source>
        <dbReference type="Proteomes" id="UP000054564"/>
    </source>
</evidence>
<comment type="caution">
    <text evidence="7">The sequence shown here is derived from an EMBL/GenBank/DDBJ whole genome shotgun (WGS) entry which is preliminary data.</text>
</comment>
<dbReference type="AlphaFoldDB" id="A0A0L0VLX9"/>
<evidence type="ECO:0000256" key="4">
    <source>
        <dbReference type="PROSITE-ProRule" id="PRU00027"/>
    </source>
</evidence>
<feature type="compositionally biased region" description="Polar residues" evidence="5">
    <location>
        <begin position="45"/>
        <end position="65"/>
    </location>
</feature>
<dbReference type="GO" id="GO:0008270">
    <property type="term" value="F:zinc ion binding"/>
    <property type="evidence" value="ECO:0007669"/>
    <property type="project" value="UniProtKB-KW"/>
</dbReference>
<evidence type="ECO:0000259" key="6">
    <source>
        <dbReference type="PROSITE" id="PS50808"/>
    </source>
</evidence>
<keyword evidence="2 4" id="KW-0863">Zinc-finger</keyword>
<dbReference type="PANTHER" id="PTHR34396">
    <property type="entry name" value="OS03G0264950 PROTEIN-RELATED"/>
    <property type="match status" value="1"/>
</dbReference>
<protein>
    <recommendedName>
        <fullName evidence="6">BED-type domain-containing protein</fullName>
    </recommendedName>
</protein>
<feature type="domain" description="BED-type" evidence="6">
    <location>
        <begin position="63"/>
        <end position="107"/>
    </location>
</feature>
<reference evidence="8" key="1">
    <citation type="submission" date="2014-03" db="EMBL/GenBank/DDBJ databases">
        <title>The Genome Sequence of Puccinia striiformis f. sp. tritici PST-78.</title>
        <authorList>
            <consortium name="The Broad Institute Genome Sequencing Platform"/>
            <person name="Cuomo C."/>
            <person name="Hulbert S."/>
            <person name="Chen X."/>
            <person name="Walker B."/>
            <person name="Young S.K."/>
            <person name="Zeng Q."/>
            <person name="Gargeya S."/>
            <person name="Fitzgerald M."/>
            <person name="Haas B."/>
            <person name="Abouelleil A."/>
            <person name="Alvarado L."/>
            <person name="Arachchi H.M."/>
            <person name="Berlin A.M."/>
            <person name="Chapman S.B."/>
            <person name="Goldberg J."/>
            <person name="Griggs A."/>
            <person name="Gujja S."/>
            <person name="Hansen M."/>
            <person name="Howarth C."/>
            <person name="Imamovic A."/>
            <person name="Larimer J."/>
            <person name="McCowan C."/>
            <person name="Montmayeur A."/>
            <person name="Murphy C."/>
            <person name="Neiman D."/>
            <person name="Pearson M."/>
            <person name="Priest M."/>
            <person name="Roberts A."/>
            <person name="Saif S."/>
            <person name="Shea T."/>
            <person name="Sisk P."/>
            <person name="Sykes S."/>
            <person name="Wortman J."/>
            <person name="Nusbaum C."/>
            <person name="Birren B."/>
        </authorList>
    </citation>
    <scope>NUCLEOTIDE SEQUENCE [LARGE SCALE GENOMIC DNA]</scope>
    <source>
        <strain evidence="8">race PST-78</strain>
    </source>
</reference>
<feature type="region of interest" description="Disordered" evidence="5">
    <location>
        <begin position="1"/>
        <end position="65"/>
    </location>
</feature>
<dbReference type="GO" id="GO:0006357">
    <property type="term" value="P:regulation of transcription by RNA polymerase II"/>
    <property type="evidence" value="ECO:0007669"/>
    <property type="project" value="TreeGrafter"/>
</dbReference>
<proteinExistence type="predicted"/>
<gene>
    <name evidence="7" type="ORF">PSTG_06438</name>
</gene>
<dbReference type="SMART" id="SM00614">
    <property type="entry name" value="ZnF_BED"/>
    <property type="match status" value="1"/>
</dbReference>
<dbReference type="GO" id="GO:1990837">
    <property type="term" value="F:sequence-specific double-stranded DNA binding"/>
    <property type="evidence" value="ECO:0007669"/>
    <property type="project" value="TreeGrafter"/>
</dbReference>
<evidence type="ECO:0000313" key="7">
    <source>
        <dbReference type="EMBL" id="KNF00266.1"/>
    </source>
</evidence>
<dbReference type="PANTHER" id="PTHR34396:SF25">
    <property type="entry name" value="BOUNDARY ELEMENT ASSOCIATED FACTOR"/>
    <property type="match status" value="1"/>
</dbReference>
<dbReference type="InterPro" id="IPR003656">
    <property type="entry name" value="Znf_BED"/>
</dbReference>
<dbReference type="PROSITE" id="PS50808">
    <property type="entry name" value="ZF_BED"/>
    <property type="match status" value="1"/>
</dbReference>
<evidence type="ECO:0000256" key="5">
    <source>
        <dbReference type="SAM" id="MobiDB-lite"/>
    </source>
</evidence>
<sequence length="107" mass="11674">MSDRNTSLVSPQTLLSSHPESDITIVSTTNDSQVEPPESSPAIINGQSKPAPQSSNSEDTQRKTTSNIWAHFNQSGRGDTLKGKCKYCIKELSAKSSSGTNHLWQHF</sequence>
<feature type="compositionally biased region" description="Polar residues" evidence="5">
    <location>
        <begin position="1"/>
        <end position="33"/>
    </location>
</feature>
<dbReference type="EMBL" id="AJIL01000038">
    <property type="protein sequence ID" value="KNF00266.1"/>
    <property type="molecule type" value="Genomic_DNA"/>
</dbReference>
<keyword evidence="1" id="KW-0479">Metal-binding</keyword>
<evidence type="ECO:0000256" key="2">
    <source>
        <dbReference type="ARBA" id="ARBA00022771"/>
    </source>
</evidence>
<name>A0A0L0VLX9_9BASI</name>
<dbReference type="Pfam" id="PF02892">
    <property type="entry name" value="zf-BED"/>
    <property type="match status" value="1"/>
</dbReference>